<proteinExistence type="predicted"/>
<reference evidence="2 3" key="1">
    <citation type="submission" date="2021-03" db="EMBL/GenBank/DDBJ databases">
        <title>novel species isolated from a fishpond in China.</title>
        <authorList>
            <person name="Lu H."/>
            <person name="Cai Z."/>
        </authorList>
    </citation>
    <scope>NUCLEOTIDE SEQUENCE [LARGE SCALE GENOMIC DNA]</scope>
    <source>
        <strain evidence="2 3">Y57</strain>
    </source>
</reference>
<organism evidence="2 3">
    <name type="scientific">Bowmanella yangjiangensis</name>
    <dbReference type="NCBI Taxonomy" id="2811230"/>
    <lineage>
        <taxon>Bacteria</taxon>
        <taxon>Pseudomonadati</taxon>
        <taxon>Pseudomonadota</taxon>
        <taxon>Gammaproteobacteria</taxon>
        <taxon>Alteromonadales</taxon>
        <taxon>Alteromonadaceae</taxon>
        <taxon>Bowmanella</taxon>
    </lineage>
</organism>
<feature type="signal peptide" evidence="1">
    <location>
        <begin position="1"/>
        <end position="23"/>
    </location>
</feature>
<accession>A0ABS3CR23</accession>
<dbReference type="Proteomes" id="UP000663992">
    <property type="component" value="Unassembled WGS sequence"/>
</dbReference>
<evidence type="ECO:0000256" key="1">
    <source>
        <dbReference type="SAM" id="SignalP"/>
    </source>
</evidence>
<dbReference type="RefSeq" id="WP_206593378.1">
    <property type="nucleotide sequence ID" value="NZ_JAFKCS010000004.1"/>
</dbReference>
<keyword evidence="1" id="KW-0732">Signal</keyword>
<gene>
    <name evidence="2" type="ORF">J0A65_06760</name>
</gene>
<dbReference type="EMBL" id="JAFKCS010000004">
    <property type="protein sequence ID" value="MBN7819558.1"/>
    <property type="molecule type" value="Genomic_DNA"/>
</dbReference>
<evidence type="ECO:0008006" key="4">
    <source>
        <dbReference type="Google" id="ProtNLM"/>
    </source>
</evidence>
<sequence length="290" mass="32666">MRAKICWWALLLCSISMTSYAYADEQEAIHWLVVDSQPLFIVDNGRLAGGAIGILLLHLVQQMPEVQHVVEVSNNNRGFNDILQGKLRCTGGLVKKTQRESLLHFSQPVLPFLPNGLAYSTSSSALIERHDHNGHFDAAALLMEPKLRIGLIDGRSNGELLDSLLTQAGMKSRLMAFTKTNDAEKLLHMVSLKRLDIAIVNPTEIGRVQKLGQLEDNLHFLPLMAQNNEQYLYFGCTKGEWGARYIARINELLKNSPLLAEASAIYAEYLPRRLVDLYRQRVETFLALNR</sequence>
<evidence type="ECO:0000313" key="3">
    <source>
        <dbReference type="Proteomes" id="UP000663992"/>
    </source>
</evidence>
<protein>
    <recommendedName>
        <fullName evidence="4">Solute-binding protein family 3/N-terminal domain-containing protein</fullName>
    </recommendedName>
</protein>
<name>A0ABS3CR23_9ALTE</name>
<dbReference type="SUPFAM" id="SSF53850">
    <property type="entry name" value="Periplasmic binding protein-like II"/>
    <property type="match status" value="1"/>
</dbReference>
<keyword evidence="3" id="KW-1185">Reference proteome</keyword>
<comment type="caution">
    <text evidence="2">The sequence shown here is derived from an EMBL/GenBank/DDBJ whole genome shotgun (WGS) entry which is preliminary data.</text>
</comment>
<feature type="chain" id="PRO_5047526226" description="Solute-binding protein family 3/N-terminal domain-containing protein" evidence="1">
    <location>
        <begin position="24"/>
        <end position="290"/>
    </location>
</feature>
<evidence type="ECO:0000313" key="2">
    <source>
        <dbReference type="EMBL" id="MBN7819558.1"/>
    </source>
</evidence>